<dbReference type="Gene3D" id="1.10.10.10">
    <property type="entry name" value="Winged helix-like DNA-binding domain superfamily/Winged helix DNA-binding domain"/>
    <property type="match status" value="1"/>
</dbReference>
<dbReference type="Pfam" id="PF08279">
    <property type="entry name" value="HTH_11"/>
    <property type="match status" value="1"/>
</dbReference>
<dbReference type="PROSITE" id="PS52050">
    <property type="entry name" value="WYL"/>
    <property type="match status" value="1"/>
</dbReference>
<dbReference type="Proteomes" id="UP000032066">
    <property type="component" value="Unassembled WGS sequence"/>
</dbReference>
<gene>
    <name evidence="5" type="ORF">TR51_10870</name>
</gene>
<keyword evidence="1" id="KW-0805">Transcription regulation</keyword>
<comment type="caution">
    <text evidence="5">The sequence shown here is derived from an EMBL/GenBank/DDBJ whole genome shotgun (WGS) entry which is preliminary data.</text>
</comment>
<evidence type="ECO:0000313" key="6">
    <source>
        <dbReference type="Proteomes" id="UP000032066"/>
    </source>
</evidence>
<dbReference type="InterPro" id="IPR013196">
    <property type="entry name" value="HTH_11"/>
</dbReference>
<dbReference type="AlphaFoldDB" id="A0A0D0N938"/>
<dbReference type="Pfam" id="PF13280">
    <property type="entry name" value="WYL"/>
    <property type="match status" value="1"/>
</dbReference>
<dbReference type="InterPro" id="IPR051534">
    <property type="entry name" value="CBASS_pafABC_assoc_protein"/>
</dbReference>
<dbReference type="InterPro" id="IPR057727">
    <property type="entry name" value="WCX_dom"/>
</dbReference>
<dbReference type="Pfam" id="PF25583">
    <property type="entry name" value="WCX"/>
    <property type="match status" value="1"/>
</dbReference>
<dbReference type="EMBL" id="JXZB01000002">
    <property type="protein sequence ID" value="KIQ64695.1"/>
    <property type="molecule type" value="Genomic_DNA"/>
</dbReference>
<protein>
    <submittedName>
        <fullName evidence="5">DeoR faimly transcriptional regulator</fullName>
    </submittedName>
</protein>
<dbReference type="PANTHER" id="PTHR34580">
    <property type="match status" value="1"/>
</dbReference>
<evidence type="ECO:0000259" key="4">
    <source>
        <dbReference type="PROSITE" id="PS51000"/>
    </source>
</evidence>
<sequence length="321" mass="35678">MRETSSRLLRLLSLLQTRREWTGAELAERLDVTTRTLRRDVDRLRVLGYPVNARIGVGGGYQLGAGAEMPPLLLDDEEVLAVALGLQSGATGPVIGIAEPALRALTKLRQVMPSRLQRRLDALQVDVLDRPQAAAVDAAVLSELATACHHRERVRFDYRSRGGAESRREVDPYRLVRVDARWYLVAWDPDRADWRSFRIDRMELKSPTGPRFDPRPLPEGGARAFVSSGLRQAFTQAGARVRLHAPLERMAERIPAGWGRLTADGPDACIARLYGESPAAIAEWLGSFGAPFTVLEPPELRDACREFAEKHARLAACYQQA</sequence>
<dbReference type="STRING" id="2064.TR51_10870"/>
<evidence type="ECO:0000256" key="2">
    <source>
        <dbReference type="ARBA" id="ARBA00023125"/>
    </source>
</evidence>
<dbReference type="InterPro" id="IPR036390">
    <property type="entry name" value="WH_DNA-bd_sf"/>
</dbReference>
<organism evidence="5 6">
    <name type="scientific">Kitasatospora griseola</name>
    <name type="common">Streptomyces griseolosporeus</name>
    <dbReference type="NCBI Taxonomy" id="2064"/>
    <lineage>
        <taxon>Bacteria</taxon>
        <taxon>Bacillati</taxon>
        <taxon>Actinomycetota</taxon>
        <taxon>Actinomycetes</taxon>
        <taxon>Kitasatosporales</taxon>
        <taxon>Streptomycetaceae</taxon>
        <taxon>Kitasatospora</taxon>
    </lineage>
</organism>
<dbReference type="InterPro" id="IPR036388">
    <property type="entry name" value="WH-like_DNA-bd_sf"/>
</dbReference>
<accession>A0A0D0N938</accession>
<keyword evidence="6" id="KW-1185">Reference proteome</keyword>
<dbReference type="InterPro" id="IPR028349">
    <property type="entry name" value="PafC-like"/>
</dbReference>
<dbReference type="PATRIC" id="fig|2064.6.peg.2329"/>
<dbReference type="InterPro" id="IPR001034">
    <property type="entry name" value="DeoR_HTH"/>
</dbReference>
<dbReference type="PROSITE" id="PS51000">
    <property type="entry name" value="HTH_DEOR_2"/>
    <property type="match status" value="1"/>
</dbReference>
<keyword evidence="3" id="KW-0804">Transcription</keyword>
<evidence type="ECO:0000313" key="5">
    <source>
        <dbReference type="EMBL" id="KIQ64695.1"/>
    </source>
</evidence>
<reference evidence="5 6" key="1">
    <citation type="submission" date="2015-02" db="EMBL/GenBank/DDBJ databases">
        <title>Draft genome sequence of Kitasatospora griseola MF730-N6, a bafilomycin, terpentecin and satosporin producer.</title>
        <authorList>
            <person name="Arens J.C."/>
            <person name="Haltli B."/>
            <person name="Kerr R.G."/>
        </authorList>
    </citation>
    <scope>NUCLEOTIDE SEQUENCE [LARGE SCALE GENOMIC DNA]</scope>
    <source>
        <strain evidence="5 6">MF730-N6</strain>
    </source>
</reference>
<dbReference type="OrthoDB" id="8555652at2"/>
<dbReference type="PROSITE" id="PS00894">
    <property type="entry name" value="HTH_DEOR_1"/>
    <property type="match status" value="1"/>
</dbReference>
<dbReference type="GO" id="GO:0003677">
    <property type="term" value="F:DNA binding"/>
    <property type="evidence" value="ECO:0007669"/>
    <property type="project" value="UniProtKB-KW"/>
</dbReference>
<dbReference type="PIRSF" id="PIRSF016838">
    <property type="entry name" value="PafC"/>
    <property type="match status" value="1"/>
</dbReference>
<dbReference type="SUPFAM" id="SSF46785">
    <property type="entry name" value="Winged helix' DNA-binding domain"/>
    <property type="match status" value="1"/>
</dbReference>
<name>A0A0D0N938_KITGR</name>
<keyword evidence="2" id="KW-0238">DNA-binding</keyword>
<evidence type="ECO:0000256" key="3">
    <source>
        <dbReference type="ARBA" id="ARBA00023163"/>
    </source>
</evidence>
<dbReference type="InterPro" id="IPR018356">
    <property type="entry name" value="Tscrpt_reg_HTH_DeoR_CS"/>
</dbReference>
<feature type="domain" description="HTH deoR-type" evidence="4">
    <location>
        <begin position="4"/>
        <end position="63"/>
    </location>
</feature>
<dbReference type="PANTHER" id="PTHR34580:SF3">
    <property type="entry name" value="PROTEIN PAFB"/>
    <property type="match status" value="1"/>
</dbReference>
<dbReference type="GO" id="GO:0003700">
    <property type="term" value="F:DNA-binding transcription factor activity"/>
    <property type="evidence" value="ECO:0007669"/>
    <property type="project" value="InterPro"/>
</dbReference>
<evidence type="ECO:0000256" key="1">
    <source>
        <dbReference type="ARBA" id="ARBA00023015"/>
    </source>
</evidence>
<dbReference type="InterPro" id="IPR026881">
    <property type="entry name" value="WYL_dom"/>
</dbReference>
<dbReference type="RefSeq" id="WP_043910475.1">
    <property type="nucleotide sequence ID" value="NZ_JXZB01000002.1"/>
</dbReference>
<proteinExistence type="predicted"/>